<dbReference type="AlphaFoldDB" id="A0A7D9M2H1"/>
<accession>A0A7D9M2H1</accession>
<dbReference type="InterPro" id="IPR000477">
    <property type="entry name" value="RT_dom"/>
</dbReference>
<reference evidence="1" key="1">
    <citation type="submission" date="2020-04" db="EMBL/GenBank/DDBJ databases">
        <authorList>
            <person name="Alioto T."/>
            <person name="Alioto T."/>
            <person name="Gomez Garrido J."/>
        </authorList>
    </citation>
    <scope>NUCLEOTIDE SEQUENCE</scope>
    <source>
        <strain evidence="1">A484AB</strain>
    </source>
</reference>
<evidence type="ECO:0000313" key="2">
    <source>
        <dbReference type="Proteomes" id="UP001152795"/>
    </source>
</evidence>
<gene>
    <name evidence="1" type="ORF">PACLA_8A024244</name>
</gene>
<dbReference type="CDD" id="cd01650">
    <property type="entry name" value="RT_nLTR_like"/>
    <property type="match status" value="1"/>
</dbReference>
<dbReference type="InterPro" id="IPR043502">
    <property type="entry name" value="DNA/RNA_pol_sf"/>
</dbReference>
<protein>
    <submittedName>
        <fullName evidence="1">Uncharacterized protein</fullName>
    </submittedName>
</protein>
<organism evidence="1 2">
    <name type="scientific">Paramuricea clavata</name>
    <name type="common">Red gorgonian</name>
    <name type="synonym">Violescent sea-whip</name>
    <dbReference type="NCBI Taxonomy" id="317549"/>
    <lineage>
        <taxon>Eukaryota</taxon>
        <taxon>Metazoa</taxon>
        <taxon>Cnidaria</taxon>
        <taxon>Anthozoa</taxon>
        <taxon>Octocorallia</taxon>
        <taxon>Malacalcyonacea</taxon>
        <taxon>Plexauridae</taxon>
        <taxon>Paramuricea</taxon>
    </lineage>
</organism>
<dbReference type="Proteomes" id="UP001152795">
    <property type="component" value="Unassembled WGS sequence"/>
</dbReference>
<dbReference type="Pfam" id="PF00078">
    <property type="entry name" value="RVT_1"/>
    <property type="match status" value="1"/>
</dbReference>
<evidence type="ECO:0000313" key="1">
    <source>
        <dbReference type="EMBL" id="CAB4040548.1"/>
    </source>
</evidence>
<dbReference type="PROSITE" id="PS50878">
    <property type="entry name" value="RT_POL"/>
    <property type="match status" value="1"/>
</dbReference>
<dbReference type="OrthoDB" id="2717295at2759"/>
<dbReference type="EMBL" id="CACRXK020026945">
    <property type="protein sequence ID" value="CAB4040548.1"/>
    <property type="molecule type" value="Genomic_DNA"/>
</dbReference>
<name>A0A7D9M2H1_PARCT</name>
<dbReference type="SUPFAM" id="SSF56672">
    <property type="entry name" value="DNA/RNA polymerases"/>
    <property type="match status" value="1"/>
</dbReference>
<sequence>MNGITNALKEVTNKHAPIRKTSNAQQRLLKKPWLSKGLLLSIKRRQKMFKSHFLSRDSEKVNQYKRYNNKLNKLKELAKKKYFIAQFNLYKQNIKATWGLIDAKQDICDKLNSHFINVGPDFAAQIPDCNDKNPVQFIRRSFKDSFMFRAICVHEVRHMLYGLKTNKSSIDIPQKCIKLAADHISDVLTAVFNNSLEQGIMPDILKISRITPVDKGGDITDPSNFRPISTLYSFAQIFEKLVYSQILGYLEKHNILSKFQFGFRKGRSTEHAIVEITDNFKKAIDKNLYTCGVFLDFSKAFDTVNHQILLKKLEAYGIRGTPLEWFTNYLTNRQQYVSLNNLESPKQTITCGIPQGSSLGPLLFLIYINDMPNCLSKLSFRIFADDTNIFASSSSITDLETLINEELTKIKEWCDINKLSIDVKKTNYMIIKSARK</sequence>
<dbReference type="PANTHER" id="PTHR33332">
    <property type="entry name" value="REVERSE TRANSCRIPTASE DOMAIN-CONTAINING PROTEIN"/>
    <property type="match status" value="1"/>
</dbReference>
<keyword evidence="2" id="KW-1185">Reference proteome</keyword>
<proteinExistence type="predicted"/>
<comment type="caution">
    <text evidence="1">The sequence shown here is derived from an EMBL/GenBank/DDBJ whole genome shotgun (WGS) entry which is preliminary data.</text>
</comment>